<dbReference type="GO" id="GO:0046872">
    <property type="term" value="F:metal ion binding"/>
    <property type="evidence" value="ECO:0007669"/>
    <property type="project" value="InterPro"/>
</dbReference>
<organism evidence="3">
    <name type="scientific">Medicago truncatula</name>
    <name type="common">Barrel medic</name>
    <name type="synonym">Medicago tribuloides</name>
    <dbReference type="NCBI Taxonomy" id="3880"/>
    <lineage>
        <taxon>Eukaryota</taxon>
        <taxon>Viridiplantae</taxon>
        <taxon>Streptophyta</taxon>
        <taxon>Embryophyta</taxon>
        <taxon>Tracheophyta</taxon>
        <taxon>Spermatophyta</taxon>
        <taxon>Magnoliopsida</taxon>
        <taxon>eudicotyledons</taxon>
        <taxon>Gunneridae</taxon>
        <taxon>Pentapetalae</taxon>
        <taxon>rosids</taxon>
        <taxon>fabids</taxon>
        <taxon>Fabales</taxon>
        <taxon>Fabaceae</taxon>
        <taxon>Papilionoideae</taxon>
        <taxon>50 kb inversion clade</taxon>
        <taxon>NPAAA clade</taxon>
        <taxon>Hologalegina</taxon>
        <taxon>IRL clade</taxon>
        <taxon>Trifolieae</taxon>
        <taxon>Medicago</taxon>
    </lineage>
</organism>
<dbReference type="EMBL" id="EF414373">
    <property type="protein sequence ID" value="ABS31459.1"/>
    <property type="molecule type" value="mRNA"/>
</dbReference>
<accession>A7KHF2</accession>
<feature type="transmembrane region" description="Helical" evidence="1">
    <location>
        <begin position="7"/>
        <end position="24"/>
    </location>
</feature>
<dbReference type="KEGG" id="mtr:25494859"/>
<dbReference type="GeneID" id="25494859"/>
<evidence type="ECO:0000259" key="2">
    <source>
        <dbReference type="Pfam" id="PF07127"/>
    </source>
</evidence>
<keyword evidence="1" id="KW-0812">Transmembrane</keyword>
<feature type="domain" description="Late nodulin" evidence="2">
    <location>
        <begin position="1"/>
        <end position="54"/>
    </location>
</feature>
<keyword evidence="1" id="KW-1133">Transmembrane helix</keyword>
<protein>
    <submittedName>
        <fullName evidence="3">Nodule-specific cysteine-rich peptide 322</fullName>
    </submittedName>
</protein>
<dbReference type="InterPro" id="IPR009810">
    <property type="entry name" value="Nodulin_late_dom"/>
</dbReference>
<dbReference type="AlphaFoldDB" id="A7KHF2"/>
<reference evidence="3" key="1">
    <citation type="journal article" date="2007" name="Mol. Plant Microbe Interact.">
        <title>Genomic organization and evolutionary insights on GRP and NCR genes, two large nodule-specific gene families in Medicago truncatula.</title>
        <authorList>
            <person name="Alunni B."/>
            <person name="Kevei Z."/>
            <person name="Redondo-Nieto M."/>
            <person name="Kondorosi A."/>
            <person name="Mergaert P."/>
            <person name="Kondorosi E."/>
        </authorList>
    </citation>
    <scope>NUCLEOTIDE SEQUENCE</scope>
</reference>
<name>A7KHF2_MEDTR</name>
<proteinExistence type="evidence at transcript level"/>
<dbReference type="Pfam" id="PF07127">
    <property type="entry name" value="Nodulin_late"/>
    <property type="match status" value="1"/>
</dbReference>
<sequence>MFEIFKFVYVVVIFLSLYILSTLIECEIDLDCPKSYIKLWDKNYAHRCVNNICEWVKKPRIY</sequence>
<evidence type="ECO:0000313" key="3">
    <source>
        <dbReference type="EMBL" id="ABS31459.1"/>
    </source>
</evidence>
<keyword evidence="1" id="KW-0472">Membrane</keyword>
<evidence type="ECO:0000256" key="1">
    <source>
        <dbReference type="SAM" id="Phobius"/>
    </source>
</evidence>
<dbReference type="RefSeq" id="XP_024639029.1">
    <property type="nucleotide sequence ID" value="XM_024783261.2"/>
</dbReference>
<dbReference type="OrthoDB" id="1452683at2759"/>